<feature type="transmembrane region" description="Helical" evidence="1">
    <location>
        <begin position="6"/>
        <end position="25"/>
    </location>
</feature>
<sequence length="149" mass="17047">MKTIKFLFFLIFVISATILGCFYLFSLNIMNGYSPLIDTIKIEKSDSNKLEKIILKETKLDASFYNAKIEMIGPPRKVGVAVPKFSIWFDVFDKNKVPIKSGVAKFVVFEGEYELLGLVYKEDIPKKLKDKSLSRIFPEGVIIKIKNKI</sequence>
<dbReference type="EMBL" id="MEUA01000014">
    <property type="protein sequence ID" value="OGC16075.1"/>
    <property type="molecule type" value="Genomic_DNA"/>
</dbReference>
<gene>
    <name evidence="2" type="ORF">A2290_00095</name>
</gene>
<keyword evidence="1" id="KW-0812">Transmembrane</keyword>
<comment type="caution">
    <text evidence="2">The sequence shown here is derived from an EMBL/GenBank/DDBJ whole genome shotgun (WGS) entry which is preliminary data.</text>
</comment>
<dbReference type="AlphaFoldDB" id="A0A1F4S6L0"/>
<keyword evidence="1" id="KW-1133">Transmembrane helix</keyword>
<reference evidence="2 3" key="1">
    <citation type="journal article" date="2016" name="Nat. Commun.">
        <title>Thousands of microbial genomes shed light on interconnected biogeochemical processes in an aquifer system.</title>
        <authorList>
            <person name="Anantharaman K."/>
            <person name="Brown C.T."/>
            <person name="Hug L.A."/>
            <person name="Sharon I."/>
            <person name="Castelle C.J."/>
            <person name="Probst A.J."/>
            <person name="Thomas B.C."/>
            <person name="Singh A."/>
            <person name="Wilkins M.J."/>
            <person name="Karaoz U."/>
            <person name="Brodie E.L."/>
            <person name="Williams K.H."/>
            <person name="Hubbard S.S."/>
            <person name="Banfield J.F."/>
        </authorList>
    </citation>
    <scope>NUCLEOTIDE SEQUENCE [LARGE SCALE GENOMIC DNA]</scope>
</reference>
<proteinExistence type="predicted"/>
<accession>A0A1F4S6L0</accession>
<dbReference type="Proteomes" id="UP000177905">
    <property type="component" value="Unassembled WGS sequence"/>
</dbReference>
<evidence type="ECO:0000313" key="3">
    <source>
        <dbReference type="Proteomes" id="UP000177905"/>
    </source>
</evidence>
<protein>
    <submittedName>
        <fullName evidence="2">Uncharacterized protein</fullName>
    </submittedName>
</protein>
<evidence type="ECO:0000313" key="2">
    <source>
        <dbReference type="EMBL" id="OGC16075.1"/>
    </source>
</evidence>
<dbReference type="PROSITE" id="PS51257">
    <property type="entry name" value="PROKAR_LIPOPROTEIN"/>
    <property type="match status" value="1"/>
</dbReference>
<organism evidence="2 3">
    <name type="scientific">candidate division WOR-1 bacterium RIFOXYB2_FULL_36_35</name>
    <dbReference type="NCBI Taxonomy" id="1802578"/>
    <lineage>
        <taxon>Bacteria</taxon>
        <taxon>Bacillati</taxon>
        <taxon>Saganbacteria</taxon>
    </lineage>
</organism>
<keyword evidence="1" id="KW-0472">Membrane</keyword>
<name>A0A1F4S6L0_UNCSA</name>
<evidence type="ECO:0000256" key="1">
    <source>
        <dbReference type="SAM" id="Phobius"/>
    </source>
</evidence>